<evidence type="ECO:0000256" key="2">
    <source>
        <dbReference type="ARBA" id="ARBA00022475"/>
    </source>
</evidence>
<dbReference type="KEGG" id="sted:SPTER_34770"/>
<feature type="transmembrane region" description="Helical" evidence="6">
    <location>
        <begin position="340"/>
        <end position="359"/>
    </location>
</feature>
<keyword evidence="2" id="KW-1003">Cell membrane</keyword>
<name>A0A517DXS7_9FIRM</name>
<feature type="transmembrane region" description="Helical" evidence="6">
    <location>
        <begin position="54"/>
        <end position="76"/>
    </location>
</feature>
<feature type="transmembrane region" description="Helical" evidence="6">
    <location>
        <begin position="312"/>
        <end position="334"/>
    </location>
</feature>
<dbReference type="AlphaFoldDB" id="A0A517DXS7"/>
<keyword evidence="3 6" id="KW-0812">Transmembrane</keyword>
<dbReference type="OrthoDB" id="9780716at2"/>
<evidence type="ECO:0000256" key="6">
    <source>
        <dbReference type="SAM" id="Phobius"/>
    </source>
</evidence>
<evidence type="ECO:0000256" key="4">
    <source>
        <dbReference type="ARBA" id="ARBA00022989"/>
    </source>
</evidence>
<evidence type="ECO:0000313" key="8">
    <source>
        <dbReference type="Proteomes" id="UP000320776"/>
    </source>
</evidence>
<dbReference type="GO" id="GO:0015920">
    <property type="term" value="P:lipopolysaccharide transport"/>
    <property type="evidence" value="ECO:0007669"/>
    <property type="project" value="TreeGrafter"/>
</dbReference>
<organism evidence="7 8">
    <name type="scientific">Sporomusa termitida</name>
    <dbReference type="NCBI Taxonomy" id="2377"/>
    <lineage>
        <taxon>Bacteria</taxon>
        <taxon>Bacillati</taxon>
        <taxon>Bacillota</taxon>
        <taxon>Negativicutes</taxon>
        <taxon>Selenomonadales</taxon>
        <taxon>Sporomusaceae</taxon>
        <taxon>Sporomusa</taxon>
    </lineage>
</organism>
<reference evidence="7 8" key="1">
    <citation type="submission" date="2019-02" db="EMBL/GenBank/DDBJ databases">
        <title>Closed genome of Sporomusa termitida DSM 4440.</title>
        <authorList>
            <person name="Poehlein A."/>
            <person name="Daniel R."/>
        </authorList>
    </citation>
    <scope>NUCLEOTIDE SEQUENCE [LARGE SCALE GENOMIC DNA]</scope>
    <source>
        <strain evidence="7 8">DSM 4440</strain>
    </source>
</reference>
<gene>
    <name evidence="7" type="primary">lptG</name>
    <name evidence="7" type="ORF">SPTER_34770</name>
</gene>
<keyword evidence="4 6" id="KW-1133">Transmembrane helix</keyword>
<dbReference type="PANTHER" id="PTHR33529:SF6">
    <property type="entry name" value="YJGP_YJGQ FAMILY PERMEASE"/>
    <property type="match status" value="1"/>
</dbReference>
<sequence>MRILDKYILKELLGPFFFGIAAFSSVFIGTSTLFRIAQYVTKYGASILTVTKLFFYSLPAIIVLTFPMSMLLAALLSFGRLSGSSEITAMRSGGLSFYRLAVPVMITALAVSGAAIVLNEEVVPAANAGYSNIVRYEIEKNTRPKSQEHIVVKDVNKAGQIERLTYAQNYMSDTNTLSKVSVQEFEDGRLVRLENAESAVWAADRWMMYNGTITDLSTEGRVTRTLKFTEQVMPITKNPTDISREQKKPDEMSMTELKQYIAVLKQEYAKTSNYEVELYQRIAIPMASFVFAMIGTPLGLSPNRSSSSIGLGLSIIIIFMYYAVLTVCTALGQGGAIPPLLAAWIPNIIGTLAGIYLIYKASR</sequence>
<dbReference type="EMBL" id="CP036259">
    <property type="protein sequence ID" value="QDR82056.1"/>
    <property type="molecule type" value="Genomic_DNA"/>
</dbReference>
<dbReference type="RefSeq" id="WP_144351481.1">
    <property type="nucleotide sequence ID" value="NZ_CP036259.1"/>
</dbReference>
<evidence type="ECO:0000256" key="5">
    <source>
        <dbReference type="ARBA" id="ARBA00023136"/>
    </source>
</evidence>
<feature type="transmembrane region" description="Helical" evidence="6">
    <location>
        <begin position="282"/>
        <end position="300"/>
    </location>
</feature>
<dbReference type="PANTHER" id="PTHR33529">
    <property type="entry name" value="SLR0882 PROTEIN-RELATED"/>
    <property type="match status" value="1"/>
</dbReference>
<comment type="subcellular location">
    <subcellularLocation>
        <location evidence="1">Cell membrane</location>
        <topology evidence="1">Multi-pass membrane protein</topology>
    </subcellularLocation>
</comment>
<evidence type="ECO:0000256" key="3">
    <source>
        <dbReference type="ARBA" id="ARBA00022692"/>
    </source>
</evidence>
<protein>
    <submittedName>
        <fullName evidence="7">Lipopolysaccharide export system permease protein LptG</fullName>
    </submittedName>
</protein>
<keyword evidence="5 6" id="KW-0472">Membrane</keyword>
<proteinExistence type="predicted"/>
<evidence type="ECO:0000313" key="7">
    <source>
        <dbReference type="EMBL" id="QDR82056.1"/>
    </source>
</evidence>
<dbReference type="GO" id="GO:0043190">
    <property type="term" value="C:ATP-binding cassette (ABC) transporter complex"/>
    <property type="evidence" value="ECO:0007669"/>
    <property type="project" value="TreeGrafter"/>
</dbReference>
<evidence type="ECO:0000256" key="1">
    <source>
        <dbReference type="ARBA" id="ARBA00004651"/>
    </source>
</evidence>
<feature type="transmembrane region" description="Helical" evidence="6">
    <location>
        <begin position="12"/>
        <end position="34"/>
    </location>
</feature>
<keyword evidence="8" id="KW-1185">Reference proteome</keyword>
<dbReference type="InterPro" id="IPR005495">
    <property type="entry name" value="LptG/LptF_permease"/>
</dbReference>
<feature type="transmembrane region" description="Helical" evidence="6">
    <location>
        <begin position="97"/>
        <end position="118"/>
    </location>
</feature>
<accession>A0A517DXS7</accession>
<dbReference type="Proteomes" id="UP000320776">
    <property type="component" value="Chromosome"/>
</dbReference>
<dbReference type="Pfam" id="PF03739">
    <property type="entry name" value="LptF_LptG"/>
    <property type="match status" value="1"/>
</dbReference>